<evidence type="ECO:0000256" key="1">
    <source>
        <dbReference type="ARBA" id="ARBA00004167"/>
    </source>
</evidence>
<dbReference type="PATRIC" id="fig|1328313.3.peg.604"/>
<feature type="transmembrane region" description="Helical" evidence="2">
    <location>
        <begin position="20"/>
        <end position="39"/>
    </location>
</feature>
<reference evidence="4 5" key="1">
    <citation type="journal article" date="2014" name="Genome Announc.">
        <title>Draft Genome Sequence of the Agar-Degrading Bacterium Catenovulum sp. Strain DS-2, Isolated from Intestines of Haliotis diversicolor.</title>
        <authorList>
            <person name="Shan D."/>
            <person name="Li X."/>
            <person name="Gu Z."/>
            <person name="Wei G."/>
            <person name="Gao Z."/>
            <person name="Shao Z."/>
        </authorList>
    </citation>
    <scope>NUCLEOTIDE SEQUENCE [LARGE SCALE GENOMIC DNA]</scope>
    <source>
        <strain evidence="4 5">DS-2</strain>
    </source>
</reference>
<keyword evidence="2" id="KW-0812">Transmembrane</keyword>
<dbReference type="STRING" id="1328313.DS2_02905"/>
<dbReference type="OrthoDB" id="9812991at2"/>
<evidence type="ECO:0000313" key="5">
    <source>
        <dbReference type="Proteomes" id="UP000019276"/>
    </source>
</evidence>
<keyword evidence="2" id="KW-0472">Membrane</keyword>
<dbReference type="SUPFAM" id="SSF117892">
    <property type="entry name" value="Band 7/SPFH domain"/>
    <property type="match status" value="1"/>
</dbReference>
<dbReference type="InterPro" id="IPR000163">
    <property type="entry name" value="Prohibitin"/>
</dbReference>
<comment type="caution">
    <text evidence="4">The sequence shown here is derived from an EMBL/GenBank/DDBJ whole genome shotgun (WGS) entry which is preliminary data.</text>
</comment>
<name>W7QVI7_9ALTE</name>
<evidence type="ECO:0000256" key="2">
    <source>
        <dbReference type="SAM" id="Phobius"/>
    </source>
</evidence>
<dbReference type="Pfam" id="PF01145">
    <property type="entry name" value="Band_7"/>
    <property type="match status" value="1"/>
</dbReference>
<dbReference type="PANTHER" id="PTHR42911:SF2">
    <property type="entry name" value="PROHIBITIN FAMILY PROTEIN"/>
    <property type="match status" value="1"/>
</dbReference>
<accession>W7QVI7</accession>
<proteinExistence type="predicted"/>
<dbReference type="EMBL" id="ARZY01000003">
    <property type="protein sequence ID" value="EWH11738.1"/>
    <property type="molecule type" value="Genomic_DNA"/>
</dbReference>
<protein>
    <recommendedName>
        <fullName evidence="3">Band 7 domain-containing protein</fullName>
    </recommendedName>
</protein>
<sequence length="296" mass="32968">MSLNALSSNQTVTNKLKFGSSIVFAIIAISIVFSSVYTVEEGHVGIVKRFGEAKYQENPGLHFKLPFIDSVEPIEVRTRKNAEKMASSTKEQMPVTIAVSVNWTVDKNAALDLFRKYGGLVQFEQRILDPRFRSATKDTIPRYEAEQLIQDRALAIQGIEQRLIEEMESFPVVVDNIQIENIELPAKYIQSIEIKQTEKNLAAAEEHKLERQRLEALREVNTADAKAQGIIKVAEAEAKAIVLKGQAEATAIEAKAKALHNNPLIVSLTEAQNWDGKLPSTIMGEGSLPILDMRKN</sequence>
<organism evidence="4 5">
    <name type="scientific">Catenovulum agarivorans DS-2</name>
    <dbReference type="NCBI Taxonomy" id="1328313"/>
    <lineage>
        <taxon>Bacteria</taxon>
        <taxon>Pseudomonadati</taxon>
        <taxon>Pseudomonadota</taxon>
        <taxon>Gammaproteobacteria</taxon>
        <taxon>Alteromonadales</taxon>
        <taxon>Alteromonadaceae</taxon>
        <taxon>Catenovulum</taxon>
    </lineage>
</organism>
<dbReference type="InterPro" id="IPR001107">
    <property type="entry name" value="Band_7"/>
</dbReference>
<comment type="subcellular location">
    <subcellularLocation>
        <location evidence="1">Membrane</location>
        <topology evidence="1">Single-pass membrane protein</topology>
    </subcellularLocation>
</comment>
<dbReference type="Proteomes" id="UP000019276">
    <property type="component" value="Unassembled WGS sequence"/>
</dbReference>
<gene>
    <name evidence="4" type="ORF">DS2_02905</name>
</gene>
<dbReference type="eggNOG" id="COG0330">
    <property type="taxonomic scope" value="Bacteria"/>
</dbReference>
<dbReference type="RefSeq" id="WP_035013127.1">
    <property type="nucleotide sequence ID" value="NZ_ARZY01000003.1"/>
</dbReference>
<keyword evidence="2" id="KW-1133">Transmembrane helix</keyword>
<feature type="domain" description="Band 7" evidence="3">
    <location>
        <begin position="34"/>
        <end position="196"/>
    </location>
</feature>
<dbReference type="AlphaFoldDB" id="W7QVI7"/>
<dbReference type="Gene3D" id="3.30.479.30">
    <property type="entry name" value="Band 7 domain"/>
    <property type="match status" value="1"/>
</dbReference>
<evidence type="ECO:0000313" key="4">
    <source>
        <dbReference type="EMBL" id="EWH11738.1"/>
    </source>
</evidence>
<dbReference type="PANTHER" id="PTHR42911">
    <property type="entry name" value="MODULATOR OF FTSH PROTEASE HFLC"/>
    <property type="match status" value="1"/>
</dbReference>
<dbReference type="CDD" id="cd03401">
    <property type="entry name" value="SPFH_prohibitin"/>
    <property type="match status" value="1"/>
</dbReference>
<evidence type="ECO:0000259" key="3">
    <source>
        <dbReference type="SMART" id="SM00244"/>
    </source>
</evidence>
<dbReference type="GO" id="GO:0016020">
    <property type="term" value="C:membrane"/>
    <property type="evidence" value="ECO:0007669"/>
    <property type="project" value="UniProtKB-SubCell"/>
</dbReference>
<dbReference type="InterPro" id="IPR036013">
    <property type="entry name" value="Band_7/SPFH_dom_sf"/>
</dbReference>
<dbReference type="SMART" id="SM00244">
    <property type="entry name" value="PHB"/>
    <property type="match status" value="1"/>
</dbReference>
<keyword evidence="5" id="KW-1185">Reference proteome</keyword>